<keyword evidence="7" id="KW-0805">Transcription regulation</keyword>
<keyword evidence="8" id="KW-0804">Transcription</keyword>
<evidence type="ECO:0000256" key="12">
    <source>
        <dbReference type="ARBA" id="ARBA00065154"/>
    </source>
</evidence>
<comment type="subunit">
    <text evidence="12">Interacts with HDAC6.</text>
</comment>
<keyword evidence="17" id="KW-1185">Reference proteome</keyword>
<comment type="function">
    <text evidence="11">Responsible for the deacetylation of lysine residues on the N-terminal part of the core histones (H2A, H2B, H3 and H4). Histone deacetylation gives a tag for epigenetic repression and plays an important role in transcriptional regulation, cell cycle progression and developmental events. Histone deacetylases act via the formation of large multiprotein complexes.</text>
</comment>
<dbReference type="InterPro" id="IPR044150">
    <property type="entry name" value="HDAC_classIV"/>
</dbReference>
<keyword evidence="5" id="KW-0378">Hydrolase</keyword>
<evidence type="ECO:0000256" key="7">
    <source>
        <dbReference type="ARBA" id="ARBA00023015"/>
    </source>
</evidence>
<evidence type="ECO:0000313" key="17">
    <source>
        <dbReference type="Proteomes" id="UP000069272"/>
    </source>
</evidence>
<dbReference type="Pfam" id="PF00850">
    <property type="entry name" value="Hist_deacetyl"/>
    <property type="match status" value="1"/>
</dbReference>
<dbReference type="Gene3D" id="3.40.800.20">
    <property type="entry name" value="Histone deacetylase domain"/>
    <property type="match status" value="1"/>
</dbReference>
<evidence type="ECO:0000256" key="3">
    <source>
        <dbReference type="ARBA" id="ARBA00012111"/>
    </source>
</evidence>
<evidence type="ECO:0000256" key="2">
    <source>
        <dbReference type="ARBA" id="ARBA00005947"/>
    </source>
</evidence>
<evidence type="ECO:0000256" key="13">
    <source>
        <dbReference type="ARBA" id="ARBA00072450"/>
    </source>
</evidence>
<dbReference type="EnsemblMetazoa" id="AALB008590-RA">
    <property type="protein sequence ID" value="AALB008590-PA"/>
    <property type="gene ID" value="AALB008590"/>
</dbReference>
<dbReference type="FunFam" id="3.40.800.20:FF:000009">
    <property type="entry name" value="Histone deacetylase 11"/>
    <property type="match status" value="1"/>
</dbReference>
<dbReference type="VEuPathDB" id="VectorBase:AALB20_034156"/>
<dbReference type="InterPro" id="IPR023801">
    <property type="entry name" value="His_deacetylse_dom"/>
</dbReference>
<dbReference type="GeneID" id="118456719"/>
<evidence type="ECO:0000256" key="4">
    <source>
        <dbReference type="ARBA" id="ARBA00022491"/>
    </source>
</evidence>
<comment type="similarity">
    <text evidence="2">Belongs to the histone deacetylase family.</text>
</comment>
<reference evidence="16" key="2">
    <citation type="submission" date="2022-08" db="UniProtKB">
        <authorList>
            <consortium name="EnsemblMetazoa"/>
        </authorList>
    </citation>
    <scope>IDENTIFICATION</scope>
    <source>
        <strain evidence="16">STECLA/ALBI9_A</strain>
    </source>
</reference>
<comment type="catalytic activity">
    <reaction evidence="10">
        <text>N(6)-acetyl-L-lysyl-[histone] + H2O = L-lysyl-[histone] + acetate</text>
        <dbReference type="Rhea" id="RHEA:58196"/>
        <dbReference type="Rhea" id="RHEA-COMP:9845"/>
        <dbReference type="Rhea" id="RHEA-COMP:11338"/>
        <dbReference type="ChEBI" id="CHEBI:15377"/>
        <dbReference type="ChEBI" id="CHEBI:29969"/>
        <dbReference type="ChEBI" id="CHEBI:30089"/>
        <dbReference type="ChEBI" id="CHEBI:61930"/>
        <dbReference type="EC" id="3.5.1.98"/>
    </reaction>
</comment>
<evidence type="ECO:0000313" key="16">
    <source>
        <dbReference type="EnsemblMetazoa" id="AALB008590-PA"/>
    </source>
</evidence>
<dbReference type="STRING" id="7167.A0A182FPX1"/>
<feature type="region of interest" description="Disordered" evidence="14">
    <location>
        <begin position="1"/>
        <end position="43"/>
    </location>
</feature>
<dbReference type="CTD" id="79885"/>
<dbReference type="InterPro" id="IPR023696">
    <property type="entry name" value="Ureohydrolase_dom_sf"/>
</dbReference>
<dbReference type="VEuPathDB" id="VectorBase:AALB008590"/>
<keyword evidence="4" id="KW-0678">Repressor</keyword>
<dbReference type="GO" id="GO:0141221">
    <property type="term" value="F:histone deacetylase activity, hydrolytic mechanism"/>
    <property type="evidence" value="ECO:0007669"/>
    <property type="project" value="UniProtKB-EC"/>
</dbReference>
<evidence type="ECO:0000259" key="15">
    <source>
        <dbReference type="Pfam" id="PF00850"/>
    </source>
</evidence>
<proteinExistence type="inferred from homology"/>
<dbReference type="CDD" id="cd09993">
    <property type="entry name" value="HDAC_classIV"/>
    <property type="match status" value="1"/>
</dbReference>
<sequence length="369" mass="40915">MCTGLSAGSRSDHCSMSGSTSTEDEDEEESTSSEPNVPALRHGHTVRVSRDRLPIVYRREYSVRFCGLQKLHPFDAAKGANVYRLLKAGGLIPRDGTVYTPPEITLDELLDVHTKRYIESLKWSLNVAKIAEIPPLMFVPNCFVQRSYLRPMRYQTGGTLLAARIALQSGLGWAINLGGGFHHCSADRGGGFCPYADITLTVRMLLAGGSGIERILIIDLDAHQGNGYARDLMGDTAVYILDMYNYQIYPRDHQAKLAIRRAVELKPHTNDEEYIGKLKRCLEQSLVEFEPNFIIYNAGTDVLKGDPLGLLDITPEGVMERDEIVFGAARKRSIPLAMLMSGGYLRSSARVIANSILNLRDKALLPMVQ</sequence>
<dbReference type="PRINTS" id="PR01270">
    <property type="entry name" value="HDASUPER"/>
</dbReference>
<comment type="subcellular location">
    <subcellularLocation>
        <location evidence="1">Nucleus</location>
    </subcellularLocation>
</comment>
<dbReference type="InterPro" id="IPR037138">
    <property type="entry name" value="His_deacetylse_dom_sf"/>
</dbReference>
<accession>A0A182FPX1</accession>
<evidence type="ECO:0000256" key="9">
    <source>
        <dbReference type="ARBA" id="ARBA00023242"/>
    </source>
</evidence>
<dbReference type="PANTHER" id="PTHR10625:SF23">
    <property type="entry name" value="HISTONE DEACETYLASE 11"/>
    <property type="match status" value="1"/>
</dbReference>
<dbReference type="GO" id="GO:0040029">
    <property type="term" value="P:epigenetic regulation of gene expression"/>
    <property type="evidence" value="ECO:0007669"/>
    <property type="project" value="TreeGrafter"/>
</dbReference>
<reference evidence="16 17" key="1">
    <citation type="journal article" date="2017" name="G3 (Bethesda)">
        <title>The Physical Genome Mapping of Anopheles albimanus Corrected Scaffold Misassemblies and Identified Interarm Rearrangements in Genus Anopheles.</title>
        <authorList>
            <person name="Artemov G.N."/>
            <person name="Peery A.N."/>
            <person name="Jiang X."/>
            <person name="Tu Z."/>
            <person name="Stegniy V.N."/>
            <person name="Sharakhova M.V."/>
            <person name="Sharakhov I.V."/>
        </authorList>
    </citation>
    <scope>NUCLEOTIDE SEQUENCE [LARGE SCALE GENOMIC DNA]</scope>
    <source>
        <strain evidence="16 17">ALBI9_A</strain>
    </source>
</reference>
<evidence type="ECO:0000256" key="5">
    <source>
        <dbReference type="ARBA" id="ARBA00022801"/>
    </source>
</evidence>
<evidence type="ECO:0000256" key="10">
    <source>
        <dbReference type="ARBA" id="ARBA00048287"/>
    </source>
</evidence>
<protein>
    <recommendedName>
        <fullName evidence="13">Histone deacetylase 11</fullName>
        <ecNumber evidence="3">3.5.1.98</ecNumber>
    </recommendedName>
</protein>
<evidence type="ECO:0000256" key="6">
    <source>
        <dbReference type="ARBA" id="ARBA00022853"/>
    </source>
</evidence>
<evidence type="ECO:0000256" key="11">
    <source>
        <dbReference type="ARBA" id="ARBA00059784"/>
    </source>
</evidence>
<dbReference type="GO" id="GO:0000118">
    <property type="term" value="C:histone deacetylase complex"/>
    <property type="evidence" value="ECO:0007669"/>
    <property type="project" value="TreeGrafter"/>
</dbReference>
<keyword evidence="6" id="KW-0156">Chromatin regulator</keyword>
<evidence type="ECO:0000256" key="14">
    <source>
        <dbReference type="SAM" id="MobiDB-lite"/>
    </source>
</evidence>
<dbReference type="RefSeq" id="XP_035773649.1">
    <property type="nucleotide sequence ID" value="XM_035917756.1"/>
</dbReference>
<name>A0A182FPX1_ANOAL</name>
<dbReference type="KEGG" id="aali:118456719"/>
<evidence type="ECO:0000256" key="8">
    <source>
        <dbReference type="ARBA" id="ARBA00023163"/>
    </source>
</evidence>
<organism evidence="16 17">
    <name type="scientific">Anopheles albimanus</name>
    <name type="common">New world malaria mosquito</name>
    <dbReference type="NCBI Taxonomy" id="7167"/>
    <lineage>
        <taxon>Eukaryota</taxon>
        <taxon>Metazoa</taxon>
        <taxon>Ecdysozoa</taxon>
        <taxon>Arthropoda</taxon>
        <taxon>Hexapoda</taxon>
        <taxon>Insecta</taxon>
        <taxon>Pterygota</taxon>
        <taxon>Neoptera</taxon>
        <taxon>Endopterygota</taxon>
        <taxon>Diptera</taxon>
        <taxon>Nematocera</taxon>
        <taxon>Culicoidea</taxon>
        <taxon>Culicidae</taxon>
        <taxon>Anophelinae</taxon>
        <taxon>Anopheles</taxon>
    </lineage>
</organism>
<feature type="domain" description="Histone deacetylase" evidence="15">
    <location>
        <begin position="72"/>
        <end position="356"/>
    </location>
</feature>
<dbReference type="EC" id="3.5.1.98" evidence="3"/>
<feature type="compositionally biased region" description="Acidic residues" evidence="14">
    <location>
        <begin position="22"/>
        <end position="31"/>
    </location>
</feature>
<dbReference type="PANTHER" id="PTHR10625">
    <property type="entry name" value="HISTONE DEACETYLASE HDAC1-RELATED"/>
    <property type="match status" value="1"/>
</dbReference>
<dbReference type="Proteomes" id="UP000069272">
    <property type="component" value="Chromosome 2R"/>
</dbReference>
<evidence type="ECO:0000256" key="1">
    <source>
        <dbReference type="ARBA" id="ARBA00004123"/>
    </source>
</evidence>
<dbReference type="AlphaFoldDB" id="A0A182FPX1"/>
<keyword evidence="9" id="KW-0539">Nucleus</keyword>
<dbReference type="InterPro" id="IPR000286">
    <property type="entry name" value="HDACs"/>
</dbReference>
<dbReference type="SUPFAM" id="SSF52768">
    <property type="entry name" value="Arginase/deacetylase"/>
    <property type="match status" value="1"/>
</dbReference>
<feature type="compositionally biased region" description="Polar residues" evidence="14">
    <location>
        <begin position="1"/>
        <end position="18"/>
    </location>
</feature>
<dbReference type="OrthoDB" id="437693at2759"/>